<keyword evidence="1" id="KW-0812">Transmembrane</keyword>
<keyword evidence="3" id="KW-1185">Reference proteome</keyword>
<dbReference type="OrthoDB" id="9783459at2"/>
<evidence type="ECO:0000313" key="3">
    <source>
        <dbReference type="Proteomes" id="UP000267268"/>
    </source>
</evidence>
<evidence type="ECO:0000256" key="1">
    <source>
        <dbReference type="SAM" id="Phobius"/>
    </source>
</evidence>
<accession>A0A3Q9FJV0</accession>
<dbReference type="KEGG" id="fll:EI427_03925"/>
<proteinExistence type="predicted"/>
<dbReference type="AlphaFoldDB" id="A0A3Q9FJV0"/>
<sequence>MKKLLHEHLQTVLLLLSGLTYIVFLIVFLLKKKYLNREKIKASAIVEAEKENLLDKEIQQKSELCKILNFKNSLLQAKIGQLEKENFTYKEKVSYSSLLSFNEFIMLFPSEKYCLEVLDNLKWEHCYSCKKCESLLYSKTEKGRRCKKCNYVESERINTIFHRVKIPLQKSFYVLYFIFYNKNNVNVALLAENIDMRYNTCLCLVRKIQKVIEKQNDDIFLNPEGWKKIVLLDRLE</sequence>
<dbReference type="RefSeq" id="WP_126611841.1">
    <property type="nucleotide sequence ID" value="NZ_CP034562.1"/>
</dbReference>
<feature type="transmembrane region" description="Helical" evidence="1">
    <location>
        <begin position="12"/>
        <end position="30"/>
    </location>
</feature>
<evidence type="ECO:0000313" key="2">
    <source>
        <dbReference type="EMBL" id="AZQ61400.1"/>
    </source>
</evidence>
<dbReference type="EMBL" id="CP034562">
    <property type="protein sequence ID" value="AZQ61400.1"/>
    <property type="molecule type" value="Genomic_DNA"/>
</dbReference>
<dbReference type="Proteomes" id="UP000267268">
    <property type="component" value="Chromosome 1"/>
</dbReference>
<organism evidence="2 3">
    <name type="scientific">Flammeovirga pectinis</name>
    <dbReference type="NCBI Taxonomy" id="2494373"/>
    <lineage>
        <taxon>Bacteria</taxon>
        <taxon>Pseudomonadati</taxon>
        <taxon>Bacteroidota</taxon>
        <taxon>Cytophagia</taxon>
        <taxon>Cytophagales</taxon>
        <taxon>Flammeovirgaceae</taxon>
        <taxon>Flammeovirga</taxon>
    </lineage>
</organism>
<keyword evidence="1" id="KW-1133">Transmembrane helix</keyword>
<gene>
    <name evidence="2" type="ORF">EI427_03925</name>
</gene>
<protein>
    <recommendedName>
        <fullName evidence="4">Transposase zinc-ribbon domain-containing protein</fullName>
    </recommendedName>
</protein>
<name>A0A3Q9FJV0_9BACT</name>
<keyword evidence="1" id="KW-0472">Membrane</keyword>
<evidence type="ECO:0008006" key="4">
    <source>
        <dbReference type="Google" id="ProtNLM"/>
    </source>
</evidence>
<reference evidence="2 3" key="1">
    <citation type="submission" date="2018-12" db="EMBL/GenBank/DDBJ databases">
        <title>Flammeovirga pectinis sp. nov., isolated from the gut of the Korean scallop, Patinopecten yessoensis.</title>
        <authorList>
            <person name="Bae J.-W."/>
            <person name="Jeong Y.-S."/>
            <person name="Kang W."/>
        </authorList>
    </citation>
    <scope>NUCLEOTIDE SEQUENCE [LARGE SCALE GENOMIC DNA]</scope>
    <source>
        <strain evidence="2 3">L12M1</strain>
    </source>
</reference>